<gene>
    <name evidence="1" type="ORF">MEUPH1_LOCUS11153</name>
    <name evidence="2" type="ORF">MEUPH1_LOCUS13228</name>
</gene>
<keyword evidence="3" id="KW-1185">Reference proteome</keyword>
<sequence length="906" mass="106162">MTSKRRIKHLLELAKEASSKDDDMNNITYKKKSKTNITNFSNRKPKYETNLIANSSISKTKYEVLTEDSLNDIEFIYENVVTSINEPDNIYNENNLINVPNNTAPTTENQVDDSIYNKTDCIINFETDNSEFNNYEDCLKDNIELTYEDVEVVTSIDVPGNISNENNLNVPNNTAPTTENQVDDSIYNKTDCIINFETDNSEFNNYEDCLKYNIELTYEDVEVVTSIDVPGNISNENNLNVPNNTSPTTENQVDDSIYDKTDCITNFETDNGEFINYDHDYSKEIEIETSDSITDKRVRKRGIISQKKNWNREVMQQNRLLGKAYIGFQRQGKKVSQDVNKDERKMKPTCASTFCNKSKNRYCDNFSESERSELFNHFWNNCTSWAEKKTFCVNMITKTETKRIMTESEKSRRDYSYTYHLKKEDISLPVCKKMFLNTLCLNEWMVRNWINSSINGLPQSTKNIKNNNLQNNLNLEFDNEEEIEEPIPRVSVSVRHNHLISWFGSLPKMPSHYCRKRSERLYLEGPFNSKQEVYDVYLLKCKEENMKPLSRSFFSRFMTQKKFSIYQPRKDLCDTCSSYKVKQVNEENYQLHIAQKNQAREELKVDTLDAVAFKKIVLTMDLQAVKLCPALNASALYYSMKLKVHNFTVYNLEPNHPCSNYWWDESQGELEASVFTSIILNHIKQQCIDETQNKKKDIIIYSDGCGYQNRNTVLSNALLKFSIENNVIIEQKFLVKGHTQMPCDSVHSSIERTIKNKEIYLPSDYMKLTKLARKNPSPYESHSVNYSDFYDYKKLNYYKSIRPGRSKGDPEVRNIRALKYDPTTKKIYYKINFEHEYTELPQYHRTKKTIDLSINTPCLYNSRIPITLSKWNDLQKLKTVLPTDVHDYYDNIPHLKTYKERKCDKI</sequence>
<accession>A0AAV0WHG3</accession>
<dbReference type="EMBL" id="CARXXK010000002">
    <property type="protein sequence ID" value="CAI6357622.1"/>
    <property type="molecule type" value="Genomic_DNA"/>
</dbReference>
<dbReference type="PANTHER" id="PTHR10773">
    <property type="entry name" value="DNA-DIRECTED RNA POLYMERASES I, II, AND III SUBUNIT RPABC2"/>
    <property type="match status" value="1"/>
</dbReference>
<evidence type="ECO:0000313" key="3">
    <source>
        <dbReference type="Proteomes" id="UP001160148"/>
    </source>
</evidence>
<protein>
    <submittedName>
        <fullName evidence="1">Uncharacterized protein</fullName>
    </submittedName>
</protein>
<reference evidence="1 3" key="1">
    <citation type="submission" date="2023-01" db="EMBL/GenBank/DDBJ databases">
        <authorList>
            <person name="Whitehead M."/>
        </authorList>
    </citation>
    <scope>NUCLEOTIDE SEQUENCE [LARGE SCALE GENOMIC DNA]</scope>
</reference>
<evidence type="ECO:0000313" key="2">
    <source>
        <dbReference type="EMBL" id="CAI6357622.1"/>
    </source>
</evidence>
<evidence type="ECO:0000313" key="1">
    <source>
        <dbReference type="EMBL" id="CAI6355278.1"/>
    </source>
</evidence>
<dbReference type="AlphaFoldDB" id="A0AAV0WHG3"/>
<dbReference type="EMBL" id="CARXXK010000002">
    <property type="protein sequence ID" value="CAI6355278.1"/>
    <property type="molecule type" value="Genomic_DNA"/>
</dbReference>
<organism evidence="1 3">
    <name type="scientific">Macrosiphum euphorbiae</name>
    <name type="common">potato aphid</name>
    <dbReference type="NCBI Taxonomy" id="13131"/>
    <lineage>
        <taxon>Eukaryota</taxon>
        <taxon>Metazoa</taxon>
        <taxon>Ecdysozoa</taxon>
        <taxon>Arthropoda</taxon>
        <taxon>Hexapoda</taxon>
        <taxon>Insecta</taxon>
        <taxon>Pterygota</taxon>
        <taxon>Neoptera</taxon>
        <taxon>Paraneoptera</taxon>
        <taxon>Hemiptera</taxon>
        <taxon>Sternorrhyncha</taxon>
        <taxon>Aphidomorpha</taxon>
        <taxon>Aphidoidea</taxon>
        <taxon>Aphididae</taxon>
        <taxon>Macrosiphini</taxon>
        <taxon>Macrosiphum</taxon>
    </lineage>
</organism>
<name>A0AAV0WHG3_9HEMI</name>
<dbReference type="PANTHER" id="PTHR10773:SF19">
    <property type="match status" value="1"/>
</dbReference>
<dbReference type="Proteomes" id="UP001160148">
    <property type="component" value="Unassembled WGS sequence"/>
</dbReference>
<proteinExistence type="predicted"/>
<comment type="caution">
    <text evidence="1">The sequence shown here is derived from an EMBL/GenBank/DDBJ whole genome shotgun (WGS) entry which is preliminary data.</text>
</comment>